<dbReference type="SUPFAM" id="SSF51556">
    <property type="entry name" value="Metallo-dependent hydrolases"/>
    <property type="match status" value="1"/>
</dbReference>
<dbReference type="NCBIfam" id="NF002794">
    <property type="entry name" value="PRK02925.1"/>
    <property type="match status" value="1"/>
</dbReference>
<comment type="caution">
    <text evidence="7">The sequence shown here is derived from an EMBL/GenBank/DDBJ whole genome shotgun (WGS) entry which is preliminary data.</text>
</comment>
<comment type="similarity">
    <text evidence="3">Belongs to the metallo-dependent hydrolases superfamily. Uronate isomerase family.</text>
</comment>
<evidence type="ECO:0000256" key="5">
    <source>
        <dbReference type="ARBA" id="ARBA00020555"/>
    </source>
</evidence>
<gene>
    <name evidence="7" type="primary">uxaC</name>
    <name evidence="7" type="ORF">GCM10023353_04770</name>
</gene>
<reference evidence="8" key="1">
    <citation type="journal article" date="2019" name="Int. J. Syst. Evol. Microbiol.">
        <title>The Global Catalogue of Microorganisms (GCM) 10K type strain sequencing project: providing services to taxonomists for standard genome sequencing and annotation.</title>
        <authorList>
            <consortium name="The Broad Institute Genomics Platform"/>
            <consortium name="The Broad Institute Genome Sequencing Center for Infectious Disease"/>
            <person name="Wu L."/>
            <person name="Ma J."/>
        </authorList>
    </citation>
    <scope>NUCLEOTIDE SEQUENCE [LARGE SCALE GENOMIC DNA]</scope>
    <source>
        <strain evidence="8">JCM 18542</strain>
    </source>
</reference>
<dbReference type="Gene3D" id="3.20.20.140">
    <property type="entry name" value="Metal-dependent hydrolases"/>
    <property type="match status" value="1"/>
</dbReference>
<evidence type="ECO:0000256" key="1">
    <source>
        <dbReference type="ARBA" id="ARBA00001165"/>
    </source>
</evidence>
<organism evidence="7 8">
    <name type="scientific">Tomitella cavernea</name>
    <dbReference type="NCBI Taxonomy" id="1387982"/>
    <lineage>
        <taxon>Bacteria</taxon>
        <taxon>Bacillati</taxon>
        <taxon>Actinomycetota</taxon>
        <taxon>Actinomycetes</taxon>
        <taxon>Mycobacteriales</taxon>
        <taxon>Tomitella</taxon>
    </lineage>
</organism>
<dbReference type="InterPro" id="IPR032466">
    <property type="entry name" value="Metal_Hydrolase"/>
</dbReference>
<keyword evidence="8" id="KW-1185">Reference proteome</keyword>
<accession>A0ABP9C5F6</accession>
<dbReference type="Pfam" id="PF02614">
    <property type="entry name" value="UxaC"/>
    <property type="match status" value="1"/>
</dbReference>
<evidence type="ECO:0000256" key="2">
    <source>
        <dbReference type="ARBA" id="ARBA00004892"/>
    </source>
</evidence>
<dbReference type="GO" id="GO:0016853">
    <property type="term" value="F:isomerase activity"/>
    <property type="evidence" value="ECO:0007669"/>
    <property type="project" value="UniProtKB-KW"/>
</dbReference>
<evidence type="ECO:0000313" key="8">
    <source>
        <dbReference type="Proteomes" id="UP001500839"/>
    </source>
</evidence>
<evidence type="ECO:0000313" key="7">
    <source>
        <dbReference type="EMBL" id="GAA4805113.1"/>
    </source>
</evidence>
<dbReference type="EC" id="5.3.1.12" evidence="4"/>
<name>A0ABP9C5F6_9ACTN</name>
<dbReference type="Proteomes" id="UP001500839">
    <property type="component" value="Unassembled WGS sequence"/>
</dbReference>
<dbReference type="Gene3D" id="1.10.2020.10">
    <property type="entry name" value="uronate isomerase, domain 2, chain A"/>
    <property type="match status" value="1"/>
</dbReference>
<sequence length="477" mass="53401">MVTDATTPTWQLDPDRLLPVDPATRRIARELYGAVAQRPILSPHGHVPAALLRDDKPFADATELFLRHDHYVTRLLHASGFALDEVGVPALDGSRPAAPPREAWRRFCSHWRHFAGTASAYWLRDVFVTEFGITEQPNAVNADALFDRLNTHLATDAFRPRALFDRFDIALLATTDDPLDDLAAHRDLAADPGFRGRVVPTFRPDAYLDPSTPGWHERVARLAERHGTPESSYDGYLAALRERRRYFLDHGAVSADHGVREPLTVEMDHDDAAALFTTLLRGDGTAADARLFAGHMLFEMARMSVDDGLVMTVHPGVHRNHSTDTFQVYGPDTGHDIPVRTEYVQSMQPLLRRFGTAPDFHLVLFTVDETVYSREIAPLAGFYPSVYIGAPWWFLDAPDAVGRFRAATTETAGFYRSSGFIDDTRAFLSIPARHDMSRRLDAAYLARLVAEGRLDEASAHRIIDDLVDAQPRKVFKL</sequence>
<dbReference type="EMBL" id="BAABKQ010000001">
    <property type="protein sequence ID" value="GAA4805113.1"/>
    <property type="molecule type" value="Genomic_DNA"/>
</dbReference>
<evidence type="ECO:0000256" key="6">
    <source>
        <dbReference type="ARBA" id="ARBA00023235"/>
    </source>
</evidence>
<dbReference type="InterPro" id="IPR003766">
    <property type="entry name" value="Uronate_isomerase"/>
</dbReference>
<evidence type="ECO:0000256" key="3">
    <source>
        <dbReference type="ARBA" id="ARBA00008397"/>
    </source>
</evidence>
<dbReference type="PANTHER" id="PTHR30068:SF4">
    <property type="entry name" value="URONATE ISOMERASE"/>
    <property type="match status" value="1"/>
</dbReference>
<dbReference type="PANTHER" id="PTHR30068">
    <property type="entry name" value="URONATE ISOMERASE"/>
    <property type="match status" value="1"/>
</dbReference>
<comment type="catalytic activity">
    <reaction evidence="1">
        <text>D-glucuronate = D-fructuronate</text>
        <dbReference type="Rhea" id="RHEA:13049"/>
        <dbReference type="ChEBI" id="CHEBI:58720"/>
        <dbReference type="ChEBI" id="CHEBI:59863"/>
        <dbReference type="EC" id="5.3.1.12"/>
    </reaction>
</comment>
<proteinExistence type="inferred from homology"/>
<keyword evidence="6 7" id="KW-0413">Isomerase</keyword>
<evidence type="ECO:0000256" key="4">
    <source>
        <dbReference type="ARBA" id="ARBA00012546"/>
    </source>
</evidence>
<protein>
    <recommendedName>
        <fullName evidence="5">Uronate isomerase</fullName>
        <ecNumber evidence="4">5.3.1.12</ecNumber>
    </recommendedName>
</protein>
<dbReference type="RefSeq" id="WP_242474334.1">
    <property type="nucleotide sequence ID" value="NZ_BAABKQ010000001.1"/>
</dbReference>
<comment type="pathway">
    <text evidence="2">Carbohydrate metabolism; pentose and glucuronate interconversion.</text>
</comment>